<dbReference type="GO" id="GO:0046872">
    <property type="term" value="F:metal ion binding"/>
    <property type="evidence" value="ECO:0007669"/>
    <property type="project" value="UniProtKB-KW"/>
</dbReference>
<reference evidence="7" key="1">
    <citation type="journal article" date="2010" name="Genome Res.">
        <title>Population genomic sequencing of Coccidioides fungi reveals recent hybridization and transposon control.</title>
        <authorList>
            <person name="Neafsey D.E."/>
            <person name="Barker B.M."/>
            <person name="Sharpton T.J."/>
            <person name="Stajich J.E."/>
            <person name="Park D.J."/>
            <person name="Whiston E."/>
            <person name="Hung C.-Y."/>
            <person name="McMahan C."/>
            <person name="White J."/>
            <person name="Sykes S."/>
            <person name="Heiman D."/>
            <person name="Young S."/>
            <person name="Zeng Q."/>
            <person name="Abouelleil A."/>
            <person name="Aftuck L."/>
            <person name="Bessette D."/>
            <person name="Brown A."/>
            <person name="FitzGerald M."/>
            <person name="Lui A."/>
            <person name="Macdonald J.P."/>
            <person name="Priest M."/>
            <person name="Orbach M.J."/>
            <person name="Galgiani J.N."/>
            <person name="Kirkland T.N."/>
            <person name="Cole G.T."/>
            <person name="Birren B.W."/>
            <person name="Henn M.R."/>
            <person name="Taylor J.W."/>
            <person name="Rounsley S.D."/>
        </authorList>
    </citation>
    <scope>NUCLEOTIDE SEQUENCE [LARGE SCALE GENOMIC DNA]</scope>
    <source>
        <strain evidence="7">H538.4</strain>
    </source>
</reference>
<keyword evidence="2 5" id="KW-0479">Metal-binding</keyword>
<evidence type="ECO:0000313" key="7">
    <source>
        <dbReference type="Proteomes" id="UP000054563"/>
    </source>
</evidence>
<accession>A0A0J8RCK7</accession>
<protein>
    <submittedName>
        <fullName evidence="6">Carotenoid cleavage dioxygenase 1B</fullName>
    </submittedName>
</protein>
<keyword evidence="6" id="KW-0223">Dioxygenase</keyword>
<dbReference type="eggNOG" id="KOG1285">
    <property type="taxonomic scope" value="Eukaryota"/>
</dbReference>
<gene>
    <name evidence="6" type="ORF">CIHG_00037</name>
</gene>
<organism evidence="6 7">
    <name type="scientific">Coccidioides immitis H538.4</name>
    <dbReference type="NCBI Taxonomy" id="396776"/>
    <lineage>
        <taxon>Eukaryota</taxon>
        <taxon>Fungi</taxon>
        <taxon>Dikarya</taxon>
        <taxon>Ascomycota</taxon>
        <taxon>Pezizomycotina</taxon>
        <taxon>Eurotiomycetes</taxon>
        <taxon>Eurotiomycetidae</taxon>
        <taxon>Onygenales</taxon>
        <taxon>Onygenaceae</taxon>
        <taxon>Coccidioides</taxon>
    </lineage>
</organism>
<evidence type="ECO:0000256" key="1">
    <source>
        <dbReference type="ARBA" id="ARBA00006787"/>
    </source>
</evidence>
<dbReference type="GO" id="GO:0016121">
    <property type="term" value="P:carotene catabolic process"/>
    <property type="evidence" value="ECO:0007669"/>
    <property type="project" value="TreeGrafter"/>
</dbReference>
<evidence type="ECO:0000256" key="4">
    <source>
        <dbReference type="ARBA" id="ARBA00023004"/>
    </source>
</evidence>
<feature type="binding site" evidence="5">
    <location>
        <position position="343"/>
    </location>
    <ligand>
        <name>Fe cation</name>
        <dbReference type="ChEBI" id="CHEBI:24875"/>
        <note>catalytic</note>
    </ligand>
</feature>
<evidence type="ECO:0000256" key="2">
    <source>
        <dbReference type="ARBA" id="ARBA00022723"/>
    </source>
</evidence>
<dbReference type="PANTHER" id="PTHR10543">
    <property type="entry name" value="BETA-CAROTENE DIOXYGENASE"/>
    <property type="match status" value="1"/>
</dbReference>
<dbReference type="PANTHER" id="PTHR10543:SF24">
    <property type="entry name" value="CAROTENOID ISOMEROOXYGENASE"/>
    <property type="match status" value="1"/>
</dbReference>
<comment type="similarity">
    <text evidence="1">Belongs to the carotenoid oxygenase family.</text>
</comment>
<evidence type="ECO:0000256" key="5">
    <source>
        <dbReference type="PIRSR" id="PIRSR604294-1"/>
    </source>
</evidence>
<evidence type="ECO:0000313" key="6">
    <source>
        <dbReference type="EMBL" id="KMU82251.1"/>
    </source>
</evidence>
<dbReference type="OrthoDB" id="407010at2759"/>
<comment type="cofactor">
    <cofactor evidence="5">
        <name>Fe(2+)</name>
        <dbReference type="ChEBI" id="CHEBI:29033"/>
    </cofactor>
    <text evidence="5">Binds 1 Fe(2+) ion per subunit.</text>
</comment>
<dbReference type="STRING" id="396776.A0A0J8RCK7"/>
<keyword evidence="4 5" id="KW-0408">Iron</keyword>
<name>A0A0J8RCK7_COCIT</name>
<dbReference type="GO" id="GO:0010436">
    <property type="term" value="F:carotenoid dioxygenase activity"/>
    <property type="evidence" value="ECO:0007669"/>
    <property type="project" value="TreeGrafter"/>
</dbReference>
<dbReference type="Pfam" id="PF03055">
    <property type="entry name" value="RPE65"/>
    <property type="match status" value="1"/>
</dbReference>
<dbReference type="VEuPathDB" id="FungiDB:CIHG_00037"/>
<evidence type="ECO:0000256" key="3">
    <source>
        <dbReference type="ARBA" id="ARBA00023002"/>
    </source>
</evidence>
<proteinExistence type="inferred from homology"/>
<dbReference type="AlphaFoldDB" id="A0A0J8RCK7"/>
<dbReference type="EMBL" id="DS016981">
    <property type="protein sequence ID" value="KMU82251.1"/>
    <property type="molecule type" value="Genomic_DNA"/>
</dbReference>
<dbReference type="Proteomes" id="UP000054563">
    <property type="component" value="Unassembled WGS sequence"/>
</dbReference>
<sequence length="565" mass="63161">MASCEKASLKSCDDWPNPQGFDTSYEERTPIALTVTGEIPSWAAGTLYRSGIGQAEINTENNGTFKTRHWFDALAVVHRFQILPPNKDHPKVRVIYNSRSTCDGLIRQIQKTGDPRVMSFGRRYDPCRSLFQKVTSVFHKGGDPAPDEVSMSVTLSVGFPGMEKIEGKDGDSRSSMKIRNLINKTDNSKLQALDPETLEPVGIASQTILHPDLKGPCSSAHAKSDPVTGDVYNFNLEFGRDPTYRIFRVSASTGQTSILATLHAAAAYIHSFCLTENYVILCVWNSFHVAGGLKVLWTRNIVDALSYDSTRPARWYVIDRRPPDEGGRGLVAVYESDAFFCFHTANSYEQPSSSGKGKDIVADLIIYNNINCLTHFYLENLMSTASSASPKPAHLSYTTRLTRFRLPCVPAAESMDIKSPSRAVIEFQTDPDEIFELPTLNPHYVTHPHRYIYGVRHTNNSTFFDGLVKYDTVTHRITGWNEHGQSASEAIFIPRKSEDGAEEYDEDDGVLLSVVLNGNTNKSYIMVLDAKTMTEVRGLILMERVDWLSWDASFEISCLARYCVQ</sequence>
<dbReference type="InterPro" id="IPR004294">
    <property type="entry name" value="Carotenoid_Oase"/>
</dbReference>
<feature type="binding site" evidence="5">
    <location>
        <position position="221"/>
    </location>
    <ligand>
        <name>Fe cation</name>
        <dbReference type="ChEBI" id="CHEBI:24875"/>
        <note>catalytic</note>
    </ligand>
</feature>
<keyword evidence="3" id="KW-0560">Oxidoreductase</keyword>
<feature type="binding site" evidence="5">
    <location>
        <position position="270"/>
    </location>
    <ligand>
        <name>Fe cation</name>
        <dbReference type="ChEBI" id="CHEBI:24875"/>
        <note>catalytic</note>
    </ligand>
</feature>